<dbReference type="OrthoDB" id="8824552at2"/>
<keyword evidence="3" id="KW-1185">Reference proteome</keyword>
<organism evidence="2 3">
    <name type="scientific">Methylobacter tundripaludum</name>
    <dbReference type="NCBI Taxonomy" id="173365"/>
    <lineage>
        <taxon>Bacteria</taxon>
        <taxon>Pseudomonadati</taxon>
        <taxon>Pseudomonadota</taxon>
        <taxon>Gammaproteobacteria</taxon>
        <taxon>Methylococcales</taxon>
        <taxon>Methylococcaceae</taxon>
        <taxon>Methylobacter</taxon>
    </lineage>
</organism>
<dbReference type="GO" id="GO:0008270">
    <property type="term" value="F:zinc ion binding"/>
    <property type="evidence" value="ECO:0007669"/>
    <property type="project" value="InterPro"/>
</dbReference>
<dbReference type="GO" id="GO:0003676">
    <property type="term" value="F:nucleic acid binding"/>
    <property type="evidence" value="ECO:0007669"/>
    <property type="project" value="InterPro"/>
</dbReference>
<proteinExistence type="predicted"/>
<accession>A0A2S6GQ73</accession>
<evidence type="ECO:0000313" key="2">
    <source>
        <dbReference type="EMBL" id="PPK67313.1"/>
    </source>
</evidence>
<dbReference type="RefSeq" id="WP_104424862.1">
    <property type="nucleotide sequence ID" value="NZ_PTIY01000014.1"/>
</dbReference>
<protein>
    <submittedName>
        <fullName evidence="2">Uncharacterized protein (TIGR02646 family)</fullName>
    </submittedName>
</protein>
<sequence>MRPVKRDDAPIDSDGNPVNFKKYGDARPYLINRLGQYCSYCEIWLPMGLAVEHIQPKGNETALEKEWSNFLLSCPSCNSRKGKKVVNAENLHDYYWPHCDNTFRVFIYENDRAPQIAKSLNEAQQRIARN</sequence>
<dbReference type="AlphaFoldDB" id="A0A2S6GQ73"/>
<dbReference type="EMBL" id="PTIY01000014">
    <property type="protein sequence ID" value="PPK67313.1"/>
    <property type="molecule type" value="Genomic_DNA"/>
</dbReference>
<gene>
    <name evidence="2" type="ORF">B0F88_11460</name>
</gene>
<evidence type="ECO:0000313" key="3">
    <source>
        <dbReference type="Proteomes" id="UP000238071"/>
    </source>
</evidence>
<evidence type="ECO:0000259" key="1">
    <source>
        <dbReference type="Pfam" id="PF01844"/>
    </source>
</evidence>
<dbReference type="InterPro" id="IPR002711">
    <property type="entry name" value="HNH"/>
</dbReference>
<name>A0A2S6GQ73_9GAMM</name>
<reference evidence="2 3" key="1">
    <citation type="submission" date="2018-02" db="EMBL/GenBank/DDBJ databases">
        <title>Subsurface microbial communities from deep shales in Ohio and West Virginia, USA.</title>
        <authorList>
            <person name="Wrighton K."/>
        </authorList>
    </citation>
    <scope>NUCLEOTIDE SEQUENCE [LARGE SCALE GENOMIC DNA]</scope>
    <source>
        <strain evidence="2 3">OWC-G53F</strain>
    </source>
</reference>
<dbReference type="GO" id="GO:0004519">
    <property type="term" value="F:endonuclease activity"/>
    <property type="evidence" value="ECO:0007669"/>
    <property type="project" value="InterPro"/>
</dbReference>
<dbReference type="Proteomes" id="UP000238071">
    <property type="component" value="Unassembled WGS sequence"/>
</dbReference>
<comment type="caution">
    <text evidence="2">The sequence shown here is derived from an EMBL/GenBank/DDBJ whole genome shotgun (WGS) entry which is preliminary data.</text>
</comment>
<dbReference type="Gene3D" id="1.10.30.50">
    <property type="match status" value="1"/>
</dbReference>
<feature type="domain" description="HNH" evidence="1">
    <location>
        <begin position="38"/>
        <end position="84"/>
    </location>
</feature>
<dbReference type="Pfam" id="PF01844">
    <property type="entry name" value="HNH"/>
    <property type="match status" value="1"/>
</dbReference>